<comment type="caution">
    <text evidence="2">The sequence shown here is derived from an EMBL/GenBank/DDBJ whole genome shotgun (WGS) entry which is preliminary data.</text>
</comment>
<protein>
    <submittedName>
        <fullName evidence="2">Uncharacterized protein</fullName>
    </submittedName>
</protein>
<dbReference type="PANTHER" id="PTHR31170:SF18">
    <property type="entry name" value="(WILD MALAYSIAN BANANA) HYPOTHETICAL PROTEIN"/>
    <property type="match status" value="1"/>
</dbReference>
<organism evidence="2 3">
    <name type="scientific">Rhynchospora pubera</name>
    <dbReference type="NCBI Taxonomy" id="906938"/>
    <lineage>
        <taxon>Eukaryota</taxon>
        <taxon>Viridiplantae</taxon>
        <taxon>Streptophyta</taxon>
        <taxon>Embryophyta</taxon>
        <taxon>Tracheophyta</taxon>
        <taxon>Spermatophyta</taxon>
        <taxon>Magnoliopsida</taxon>
        <taxon>Liliopsida</taxon>
        <taxon>Poales</taxon>
        <taxon>Cyperaceae</taxon>
        <taxon>Cyperoideae</taxon>
        <taxon>Rhynchosporeae</taxon>
        <taxon>Rhynchospora</taxon>
    </lineage>
</organism>
<evidence type="ECO:0000313" key="2">
    <source>
        <dbReference type="EMBL" id="KAJ4794091.1"/>
    </source>
</evidence>
<gene>
    <name evidence="2" type="ORF">LUZ62_045337</name>
</gene>
<keyword evidence="3" id="KW-1185">Reference proteome</keyword>
<feature type="transmembrane region" description="Helical" evidence="1">
    <location>
        <begin position="424"/>
        <end position="449"/>
    </location>
</feature>
<dbReference type="AlphaFoldDB" id="A0AAV8FRP5"/>
<dbReference type="InterPro" id="IPR004158">
    <property type="entry name" value="DUF247_pln"/>
</dbReference>
<sequence length="454" mass="52303">MAASTVKTQAKVMDASELCENKIPTSFCEWADGMDDAANKVDIRREEREWKKPSIYRVTSFARSHNPHAFTPQVISFGPFHHGAEHLKFTEVLKGRALMHFLHRAEKPLRPFISKLRCILKQLQDSYQDLDDKWKQNPYEFLKMMLLDGCFMIEVLRLKEGSKDYAPNDPVFSLHMMPLRIPYIKRDVLLLENQLPLLVLKALLEVEERGQTGDQYINNLVLRFCGEKLKANLPGLASHPLELYRMSMLHGYYEQKIVECEPGKICETEVIQNAVELQESGVRFRKSKSTSLRDIEFDPKTGMLELPFIPVNDGTEHLLLNMIAYEQIHVGIGNEITSYIAFMDALIDSGHDVKLLQKKGIISYSRGSHKAVADLFNGLTKEAAHDPKDPFNHTRSELNKYYKKRRNKWGANLRHQYLHSPWKVISIFAASFVIVLTFVQTVCAIISLYKELRH</sequence>
<keyword evidence="1" id="KW-0812">Transmembrane</keyword>
<proteinExistence type="predicted"/>
<evidence type="ECO:0000256" key="1">
    <source>
        <dbReference type="SAM" id="Phobius"/>
    </source>
</evidence>
<dbReference type="EMBL" id="JAMFTS010000002">
    <property type="protein sequence ID" value="KAJ4794091.1"/>
    <property type="molecule type" value="Genomic_DNA"/>
</dbReference>
<name>A0AAV8FRP5_9POAL</name>
<keyword evidence="1" id="KW-0472">Membrane</keyword>
<dbReference type="Pfam" id="PF03140">
    <property type="entry name" value="DUF247"/>
    <property type="match status" value="1"/>
</dbReference>
<keyword evidence="1" id="KW-1133">Transmembrane helix</keyword>
<accession>A0AAV8FRP5</accession>
<dbReference type="PANTHER" id="PTHR31170">
    <property type="entry name" value="BNAC04G53230D PROTEIN"/>
    <property type="match status" value="1"/>
</dbReference>
<dbReference type="Proteomes" id="UP001140206">
    <property type="component" value="Chromosome 2"/>
</dbReference>
<reference evidence="2" key="1">
    <citation type="submission" date="2022-08" db="EMBL/GenBank/DDBJ databases">
        <authorList>
            <person name="Marques A."/>
        </authorList>
    </citation>
    <scope>NUCLEOTIDE SEQUENCE</scope>
    <source>
        <strain evidence="2">RhyPub2mFocal</strain>
        <tissue evidence="2">Leaves</tissue>
    </source>
</reference>
<evidence type="ECO:0000313" key="3">
    <source>
        <dbReference type="Proteomes" id="UP001140206"/>
    </source>
</evidence>